<dbReference type="PANTHER" id="PTHR46224:SF67">
    <property type="entry name" value="HSP70-HSP90 ORGANIZING PROTEIN 3-LIKE"/>
    <property type="match status" value="1"/>
</dbReference>
<sequence length="145" mass="16853">MVHNRATVEILFPVTERLAHYPNWSVDGIIEYIHSEEFKTMIQKRMTRRLTALDLGGLNDAINKDYYRAVFQYRLASCIDPSNATWISKISLWEAHIDKCIHSLLDIQVLAFSLDPYNEAIVNLFDYFAWLIQMNSPDEILRSSG</sequence>
<dbReference type="PANTHER" id="PTHR46224">
    <property type="entry name" value="ANKYRIN REPEAT FAMILY PROTEIN"/>
    <property type="match status" value="1"/>
</dbReference>
<comment type="caution">
    <text evidence="1">The sequence shown here is derived from an EMBL/GenBank/DDBJ whole genome shotgun (WGS) entry which is preliminary data.</text>
</comment>
<proteinExistence type="predicted"/>
<organism evidence="1 2">
    <name type="scientific">Salvia divinorum</name>
    <name type="common">Maria pastora</name>
    <name type="synonym">Diviner's sage</name>
    <dbReference type="NCBI Taxonomy" id="28513"/>
    <lineage>
        <taxon>Eukaryota</taxon>
        <taxon>Viridiplantae</taxon>
        <taxon>Streptophyta</taxon>
        <taxon>Embryophyta</taxon>
        <taxon>Tracheophyta</taxon>
        <taxon>Spermatophyta</taxon>
        <taxon>Magnoliopsida</taxon>
        <taxon>eudicotyledons</taxon>
        <taxon>Gunneridae</taxon>
        <taxon>Pentapetalae</taxon>
        <taxon>asterids</taxon>
        <taxon>lamiids</taxon>
        <taxon>Lamiales</taxon>
        <taxon>Lamiaceae</taxon>
        <taxon>Nepetoideae</taxon>
        <taxon>Mentheae</taxon>
        <taxon>Salviinae</taxon>
        <taxon>Salvia</taxon>
        <taxon>Salvia subgen. Calosphace</taxon>
    </lineage>
</organism>
<dbReference type="Proteomes" id="UP001567538">
    <property type="component" value="Unassembled WGS sequence"/>
</dbReference>
<dbReference type="EMBL" id="JBEAFC010000001">
    <property type="protein sequence ID" value="KAL1568711.1"/>
    <property type="molecule type" value="Genomic_DNA"/>
</dbReference>
<name>A0ABD1IJ19_SALDI</name>
<dbReference type="InterPro" id="IPR051616">
    <property type="entry name" value="Cul2-RING_E3_ligase_SR"/>
</dbReference>
<accession>A0ABD1IJ19</accession>
<dbReference type="AlphaFoldDB" id="A0ABD1IJ19"/>
<evidence type="ECO:0000313" key="2">
    <source>
        <dbReference type="Proteomes" id="UP001567538"/>
    </source>
</evidence>
<keyword evidence="2" id="KW-1185">Reference proteome</keyword>
<gene>
    <name evidence="1" type="ORF">AAHA92_00290</name>
</gene>
<reference evidence="1 2" key="1">
    <citation type="submission" date="2024-06" db="EMBL/GenBank/DDBJ databases">
        <title>A chromosome level genome sequence of Diviner's sage (Salvia divinorum).</title>
        <authorList>
            <person name="Ford S.A."/>
            <person name="Ro D.-K."/>
            <person name="Ness R.W."/>
            <person name="Phillips M.A."/>
        </authorList>
    </citation>
    <scope>NUCLEOTIDE SEQUENCE [LARGE SCALE GENOMIC DNA]</scope>
    <source>
        <strain evidence="1">SAF-2024a</strain>
        <tissue evidence="1">Leaf</tissue>
    </source>
</reference>
<evidence type="ECO:0000313" key="1">
    <source>
        <dbReference type="EMBL" id="KAL1568711.1"/>
    </source>
</evidence>
<protein>
    <submittedName>
        <fullName evidence="1">Ankyrin repeat and SOCS box protein 2-like isoform X1</fullName>
    </submittedName>
</protein>